<proteinExistence type="predicted"/>
<dbReference type="AlphaFoldDB" id="A0A8J1TZA0"/>
<name>A0A8J1TZA0_OWEFU</name>
<sequence>MAAITTKNNVQTISNEVKSRPVIFGSPSNSSINGLQNMSPRRTSLPTEQLLRSMPFLNHLTRQKAMSPLSSPRFSEETEGGAIQPNPIIGPRTTPLGKGWAGSPRASPRASPRGSPRGITSSVSTGEERQVS</sequence>
<comment type="caution">
    <text evidence="2">The sequence shown here is derived from an EMBL/GenBank/DDBJ whole genome shotgun (WGS) entry which is preliminary data.</text>
</comment>
<keyword evidence="3" id="KW-1185">Reference proteome</keyword>
<gene>
    <name evidence="2" type="ORF">OFUS_LOCUS21179</name>
</gene>
<evidence type="ECO:0000313" key="3">
    <source>
        <dbReference type="Proteomes" id="UP000749559"/>
    </source>
</evidence>
<feature type="compositionally biased region" description="Polar residues" evidence="1">
    <location>
        <begin position="26"/>
        <end position="42"/>
    </location>
</feature>
<feature type="region of interest" description="Disordered" evidence="1">
    <location>
        <begin position="21"/>
        <end position="42"/>
    </location>
</feature>
<evidence type="ECO:0000256" key="1">
    <source>
        <dbReference type="SAM" id="MobiDB-lite"/>
    </source>
</evidence>
<feature type="region of interest" description="Disordered" evidence="1">
    <location>
        <begin position="65"/>
        <end position="132"/>
    </location>
</feature>
<organism evidence="2 3">
    <name type="scientific">Owenia fusiformis</name>
    <name type="common">Polychaete worm</name>
    <dbReference type="NCBI Taxonomy" id="6347"/>
    <lineage>
        <taxon>Eukaryota</taxon>
        <taxon>Metazoa</taxon>
        <taxon>Spiralia</taxon>
        <taxon>Lophotrochozoa</taxon>
        <taxon>Annelida</taxon>
        <taxon>Polychaeta</taxon>
        <taxon>Sedentaria</taxon>
        <taxon>Canalipalpata</taxon>
        <taxon>Sabellida</taxon>
        <taxon>Oweniida</taxon>
        <taxon>Oweniidae</taxon>
        <taxon>Owenia</taxon>
    </lineage>
</organism>
<protein>
    <submittedName>
        <fullName evidence="2">Uncharacterized protein</fullName>
    </submittedName>
</protein>
<dbReference type="Proteomes" id="UP000749559">
    <property type="component" value="Unassembled WGS sequence"/>
</dbReference>
<accession>A0A8J1TZA0</accession>
<reference evidence="2" key="1">
    <citation type="submission" date="2022-03" db="EMBL/GenBank/DDBJ databases">
        <authorList>
            <person name="Martin C."/>
        </authorList>
    </citation>
    <scope>NUCLEOTIDE SEQUENCE</scope>
</reference>
<evidence type="ECO:0000313" key="2">
    <source>
        <dbReference type="EMBL" id="CAH1796810.1"/>
    </source>
</evidence>
<dbReference type="EMBL" id="CAIIXF020000010">
    <property type="protein sequence ID" value="CAH1796810.1"/>
    <property type="molecule type" value="Genomic_DNA"/>
</dbReference>